<feature type="chain" id="PRO_5034263360" description="chitinase" evidence="12">
    <location>
        <begin position="22"/>
        <end position="455"/>
    </location>
</feature>
<dbReference type="PROSITE" id="PS01095">
    <property type="entry name" value="GH18_1"/>
    <property type="match status" value="1"/>
</dbReference>
<dbReference type="SMART" id="SM00636">
    <property type="entry name" value="Glyco_18"/>
    <property type="match status" value="1"/>
</dbReference>
<evidence type="ECO:0000256" key="3">
    <source>
        <dbReference type="ARBA" id="ARBA00008682"/>
    </source>
</evidence>
<dbReference type="InterPro" id="IPR001223">
    <property type="entry name" value="Glyco_hydro18_cat"/>
</dbReference>
<dbReference type="InterPro" id="IPR050314">
    <property type="entry name" value="Glycosyl_Hydrlase_18"/>
</dbReference>
<comment type="subcellular location">
    <subcellularLocation>
        <location evidence="2">Secreted</location>
    </subcellularLocation>
</comment>
<evidence type="ECO:0000256" key="2">
    <source>
        <dbReference type="ARBA" id="ARBA00004613"/>
    </source>
</evidence>
<dbReference type="PANTHER" id="PTHR11177:SF317">
    <property type="entry name" value="CHITINASE 12-RELATED"/>
    <property type="match status" value="1"/>
</dbReference>
<comment type="catalytic activity">
    <reaction evidence="1">
        <text>Random endo-hydrolysis of N-acetyl-beta-D-glucosaminide (1-&gt;4)-beta-linkages in chitin and chitodextrins.</text>
        <dbReference type="EC" id="3.2.1.14"/>
    </reaction>
</comment>
<dbReference type="CDD" id="cd06548">
    <property type="entry name" value="GH18_chitinase"/>
    <property type="match status" value="1"/>
</dbReference>
<keyword evidence="10" id="KW-0624">Polysaccharide degradation</keyword>
<evidence type="ECO:0000313" key="15">
    <source>
        <dbReference type="Proteomes" id="UP000433883"/>
    </source>
</evidence>
<keyword evidence="8" id="KW-0119">Carbohydrate metabolism</keyword>
<comment type="caution">
    <text evidence="14">The sequence shown here is derived from an EMBL/GenBank/DDBJ whole genome shotgun (WGS) entry which is preliminary data.</text>
</comment>
<evidence type="ECO:0000256" key="6">
    <source>
        <dbReference type="ARBA" id="ARBA00022801"/>
    </source>
</evidence>
<keyword evidence="7" id="KW-0146">Chitin degradation</keyword>
<feature type="domain" description="GH18" evidence="13">
    <location>
        <begin position="49"/>
        <end position="429"/>
    </location>
</feature>
<feature type="signal peptide" evidence="12">
    <location>
        <begin position="1"/>
        <end position="21"/>
    </location>
</feature>
<keyword evidence="5" id="KW-0964">Secreted</keyword>
<keyword evidence="9 11" id="KW-0326">Glycosidase</keyword>
<evidence type="ECO:0000256" key="7">
    <source>
        <dbReference type="ARBA" id="ARBA00023024"/>
    </source>
</evidence>
<keyword evidence="6 11" id="KW-0378">Hydrolase</keyword>
<dbReference type="InterPro" id="IPR011583">
    <property type="entry name" value="Chitinase_II/V-like_cat"/>
</dbReference>
<evidence type="ECO:0000256" key="9">
    <source>
        <dbReference type="ARBA" id="ARBA00023295"/>
    </source>
</evidence>
<evidence type="ECO:0000256" key="8">
    <source>
        <dbReference type="ARBA" id="ARBA00023277"/>
    </source>
</evidence>
<dbReference type="EMBL" id="WNWQ01001054">
    <property type="protein sequence ID" value="KAE9962420.1"/>
    <property type="molecule type" value="Genomic_DNA"/>
</dbReference>
<dbReference type="GO" id="GO:0000272">
    <property type="term" value="P:polysaccharide catabolic process"/>
    <property type="evidence" value="ECO:0007669"/>
    <property type="project" value="UniProtKB-KW"/>
</dbReference>
<evidence type="ECO:0000313" key="14">
    <source>
        <dbReference type="EMBL" id="KAE9962420.1"/>
    </source>
</evidence>
<sequence>MFAILPVLTYFSLACCSVARAASVLPRDASYVDATSETWPSTLKEREGYRAVAYYVNWAIYGRNHPPSEIPVEKLNYILYAFANIDNTTGAVYLSDTFADVEKIFPGDVAQNGTNMYGCLKQLNLLKQKNRNLKVLLSIGGWTYGPNFAPPMATEAGRKNFAKTSVQLLKDLGFDGLDIDWEYPTTKAQAQDWVKLLGETRAELNAYEKNLEQRFANATRRPFQKQKKRPHFYLTIAAPAGPLKYNLLDPEAMEPYMDFVNLMAYDYSGSWDNHTGHNANLYPSKKNSISTPFNTAQAVDFYLDNAIPSEKLVLGMPLYGRGFLHTQQTPGKAYGNMSAGSWEAGVWDYKVLPRPGNPQLFHDASIGASWTYDNSTGEFVSYDTPRIATQKAKFIRDGDLGGAMWWETSYDKNGNESLISTVRNELMKGEGEMEVRLNNLDYPDSKYDNLRNGFQ</sequence>
<dbReference type="GO" id="GO:0006032">
    <property type="term" value="P:chitin catabolic process"/>
    <property type="evidence" value="ECO:0007669"/>
    <property type="project" value="UniProtKB-KW"/>
</dbReference>
<dbReference type="Gene3D" id="3.10.50.10">
    <property type="match status" value="1"/>
</dbReference>
<dbReference type="SUPFAM" id="SSF54556">
    <property type="entry name" value="Chitinase insertion domain"/>
    <property type="match status" value="1"/>
</dbReference>
<comment type="similarity">
    <text evidence="3">Belongs to the glycosyl hydrolase 18 family. Chitinase class V subfamily.</text>
</comment>
<protein>
    <recommendedName>
        <fullName evidence="4">chitinase</fullName>
        <ecNumber evidence="4">3.2.1.14</ecNumber>
    </recommendedName>
</protein>
<dbReference type="GO" id="GO:0005576">
    <property type="term" value="C:extracellular region"/>
    <property type="evidence" value="ECO:0007669"/>
    <property type="project" value="UniProtKB-SubCell"/>
</dbReference>
<gene>
    <name evidence="14" type="ORF">BLS_000341</name>
</gene>
<dbReference type="InterPro" id="IPR001579">
    <property type="entry name" value="Glyco_hydro_18_chit_AS"/>
</dbReference>
<evidence type="ECO:0000256" key="5">
    <source>
        <dbReference type="ARBA" id="ARBA00022525"/>
    </source>
</evidence>
<evidence type="ECO:0000256" key="12">
    <source>
        <dbReference type="SAM" id="SignalP"/>
    </source>
</evidence>
<dbReference type="SUPFAM" id="SSF51445">
    <property type="entry name" value="(Trans)glycosidases"/>
    <property type="match status" value="1"/>
</dbReference>
<name>A0A8H3U381_VENIN</name>
<dbReference type="FunFam" id="3.20.20.80:FF:000075">
    <property type="entry name" value="Sporulation-specific chitinase"/>
    <property type="match status" value="1"/>
</dbReference>
<accession>A0A8H3U381</accession>
<evidence type="ECO:0000256" key="1">
    <source>
        <dbReference type="ARBA" id="ARBA00000822"/>
    </source>
</evidence>
<dbReference type="EC" id="3.2.1.14" evidence="4"/>
<organism evidence="14 15">
    <name type="scientific">Venturia inaequalis</name>
    <name type="common">Apple scab fungus</name>
    <dbReference type="NCBI Taxonomy" id="5025"/>
    <lineage>
        <taxon>Eukaryota</taxon>
        <taxon>Fungi</taxon>
        <taxon>Dikarya</taxon>
        <taxon>Ascomycota</taxon>
        <taxon>Pezizomycotina</taxon>
        <taxon>Dothideomycetes</taxon>
        <taxon>Pleosporomycetidae</taxon>
        <taxon>Venturiales</taxon>
        <taxon>Venturiaceae</taxon>
        <taxon>Venturia</taxon>
    </lineage>
</organism>
<dbReference type="GO" id="GO:0008061">
    <property type="term" value="F:chitin binding"/>
    <property type="evidence" value="ECO:0007669"/>
    <property type="project" value="InterPro"/>
</dbReference>
<dbReference type="InterPro" id="IPR029070">
    <property type="entry name" value="Chitinase_insertion_sf"/>
</dbReference>
<evidence type="ECO:0000256" key="11">
    <source>
        <dbReference type="RuleBase" id="RU000489"/>
    </source>
</evidence>
<dbReference type="InterPro" id="IPR017853">
    <property type="entry name" value="GH"/>
</dbReference>
<reference evidence="14 15" key="1">
    <citation type="submission" date="2019-11" db="EMBL/GenBank/DDBJ databases">
        <title>Venturia inaequalis Genome Resource.</title>
        <authorList>
            <person name="Lichtner F.J."/>
        </authorList>
    </citation>
    <scope>NUCLEOTIDE SEQUENCE [LARGE SCALE GENOMIC DNA]</scope>
    <source>
        <strain evidence="14">Bline_iso_100314</strain>
    </source>
</reference>
<dbReference type="PANTHER" id="PTHR11177">
    <property type="entry name" value="CHITINASE"/>
    <property type="match status" value="1"/>
</dbReference>
<evidence type="ECO:0000256" key="4">
    <source>
        <dbReference type="ARBA" id="ARBA00012729"/>
    </source>
</evidence>
<dbReference type="Proteomes" id="UP000433883">
    <property type="component" value="Unassembled WGS sequence"/>
</dbReference>
<dbReference type="GO" id="GO:0008843">
    <property type="term" value="F:endochitinase activity"/>
    <property type="evidence" value="ECO:0007669"/>
    <property type="project" value="UniProtKB-EC"/>
</dbReference>
<keyword evidence="12" id="KW-0732">Signal</keyword>
<dbReference type="PROSITE" id="PS51910">
    <property type="entry name" value="GH18_2"/>
    <property type="match status" value="1"/>
</dbReference>
<dbReference type="Gene3D" id="3.20.20.80">
    <property type="entry name" value="Glycosidases"/>
    <property type="match status" value="1"/>
</dbReference>
<dbReference type="Pfam" id="PF00704">
    <property type="entry name" value="Glyco_hydro_18"/>
    <property type="match status" value="1"/>
</dbReference>
<evidence type="ECO:0000259" key="13">
    <source>
        <dbReference type="PROSITE" id="PS51910"/>
    </source>
</evidence>
<evidence type="ECO:0000256" key="10">
    <source>
        <dbReference type="ARBA" id="ARBA00023326"/>
    </source>
</evidence>
<dbReference type="AlphaFoldDB" id="A0A8H3U381"/>
<proteinExistence type="inferred from homology"/>